<dbReference type="AlphaFoldDB" id="A0A8J8PGD6"/>
<dbReference type="EMBL" id="LVVT01000022">
    <property type="protein sequence ID" value="TQS81540.1"/>
    <property type="molecule type" value="Genomic_DNA"/>
</dbReference>
<protein>
    <recommendedName>
        <fullName evidence="1">TiaS-like TCKD domain-containing protein</fullName>
    </recommendedName>
</protein>
<dbReference type="Pfam" id="PF22641">
    <property type="entry name" value="TiaS_TCKD"/>
    <property type="match status" value="1"/>
</dbReference>
<comment type="caution">
    <text evidence="2">The sequence shown here is derived from an EMBL/GenBank/DDBJ whole genome shotgun (WGS) entry which is preliminary data.</text>
</comment>
<dbReference type="PANTHER" id="PTHR40705:SF2">
    <property type="entry name" value="DUF1743 DOMAIN-CONTAINING PROTEIN"/>
    <property type="match status" value="1"/>
</dbReference>
<reference evidence="2" key="1">
    <citation type="submission" date="2016-03" db="EMBL/GenBank/DDBJ databases">
        <authorList>
            <person name="Borrel G."/>
            <person name="Mccann A."/>
            <person name="O'Toole P.W."/>
        </authorList>
    </citation>
    <scope>NUCLEOTIDE SEQUENCE</scope>
    <source>
        <strain evidence="2">183</strain>
    </source>
</reference>
<dbReference type="RefSeq" id="WP_400195450.1">
    <property type="nucleotide sequence ID" value="NZ_CAYAYE010000017.1"/>
</dbReference>
<gene>
    <name evidence="2" type="ORF">A3207_03825</name>
</gene>
<accession>A0A8J8PGD6</accession>
<evidence type="ECO:0000313" key="2">
    <source>
        <dbReference type="EMBL" id="TQS81540.1"/>
    </source>
</evidence>
<evidence type="ECO:0000259" key="1">
    <source>
        <dbReference type="Pfam" id="PF22641"/>
    </source>
</evidence>
<dbReference type="PANTHER" id="PTHR40705">
    <property type="entry name" value="TRNA(ILE2) 2-AGMATINYLCYTIDINE SYNTHETASE TIAS"/>
    <property type="match status" value="1"/>
</dbReference>
<dbReference type="Gene3D" id="3.30.70.2200">
    <property type="match status" value="1"/>
</dbReference>
<organism evidence="2 3">
    <name type="scientific">Candidatus Methanomassiliicoccus intestinalis</name>
    <dbReference type="NCBI Taxonomy" id="1406512"/>
    <lineage>
        <taxon>Archaea</taxon>
        <taxon>Methanobacteriati</taxon>
        <taxon>Thermoplasmatota</taxon>
        <taxon>Thermoplasmata</taxon>
        <taxon>Methanomassiliicoccales</taxon>
        <taxon>Methanomassiliicoccaceae</taxon>
        <taxon>Methanomassiliicoccus</taxon>
    </lineage>
</organism>
<sequence>MSLVITPDELIKTHGKLFCQGFYTLVDEKNNIATLIECCDVKGAMEWDIANRKRSGGVLRSIRTDGNMLVMDADLGEGEVNFGPAAKGIGASALKAVKIEGDLVKTTWVGLAGASVGVGVCLAQGPGVIKAEYPEGFKVGGANRVLVNIYTPKMVRVVYAADDTDTKEKGASWVLMLKMARSAPYGKFLEHKITQLNPKVPEKTTNCAAVGVSFAVREDEVEKLTEYVVNYLRENTYSDDTTLAVYQGLKIPQELSDYGLRAKKEILTVDDAKKAAADGGAKIIKITGENGTIGAVAAIGCFDMGLMAADILDE</sequence>
<feature type="domain" description="TiaS-like TCKD" evidence="1">
    <location>
        <begin position="160"/>
        <end position="215"/>
    </location>
</feature>
<evidence type="ECO:0000313" key="3">
    <source>
        <dbReference type="Proteomes" id="UP000752814"/>
    </source>
</evidence>
<proteinExistence type="predicted"/>
<name>A0A8J8PGD6_9ARCH</name>
<dbReference type="InterPro" id="IPR053870">
    <property type="entry name" value="TiaS-like_TCKD"/>
</dbReference>
<dbReference type="Proteomes" id="UP000752814">
    <property type="component" value="Unassembled WGS sequence"/>
</dbReference>